<feature type="non-terminal residue" evidence="1">
    <location>
        <position position="60"/>
    </location>
</feature>
<feature type="non-terminal residue" evidence="1">
    <location>
        <position position="1"/>
    </location>
</feature>
<organism evidence="1">
    <name type="scientific">marine sediment metagenome</name>
    <dbReference type="NCBI Taxonomy" id="412755"/>
    <lineage>
        <taxon>unclassified sequences</taxon>
        <taxon>metagenomes</taxon>
        <taxon>ecological metagenomes</taxon>
    </lineage>
</organism>
<dbReference type="EMBL" id="BARW01042525">
    <property type="protein sequence ID" value="GAJ22856.1"/>
    <property type="molecule type" value="Genomic_DNA"/>
</dbReference>
<dbReference type="AlphaFoldDB" id="X1VWG3"/>
<comment type="caution">
    <text evidence="1">The sequence shown here is derived from an EMBL/GenBank/DDBJ whole genome shotgun (WGS) entry which is preliminary data.</text>
</comment>
<proteinExistence type="predicted"/>
<sequence>ILFYINSRKLIYNIRFRVNIFEAKLILNPFKYCYYPFFHDSDYISVGDNNTSFKLLKEGF</sequence>
<gene>
    <name evidence="1" type="ORF">S12H4_62966</name>
</gene>
<evidence type="ECO:0000313" key="1">
    <source>
        <dbReference type="EMBL" id="GAJ22856.1"/>
    </source>
</evidence>
<accession>X1VWG3</accession>
<protein>
    <submittedName>
        <fullName evidence="1">Uncharacterized protein</fullName>
    </submittedName>
</protein>
<name>X1VWG3_9ZZZZ</name>
<reference evidence="1" key="1">
    <citation type="journal article" date="2014" name="Front. Microbiol.">
        <title>High frequency of phylogenetically diverse reductive dehalogenase-homologous genes in deep subseafloor sedimentary metagenomes.</title>
        <authorList>
            <person name="Kawai M."/>
            <person name="Futagami T."/>
            <person name="Toyoda A."/>
            <person name="Takaki Y."/>
            <person name="Nishi S."/>
            <person name="Hori S."/>
            <person name="Arai W."/>
            <person name="Tsubouchi T."/>
            <person name="Morono Y."/>
            <person name="Uchiyama I."/>
            <person name="Ito T."/>
            <person name="Fujiyama A."/>
            <person name="Inagaki F."/>
            <person name="Takami H."/>
        </authorList>
    </citation>
    <scope>NUCLEOTIDE SEQUENCE</scope>
    <source>
        <strain evidence="1">Expedition CK06-06</strain>
    </source>
</reference>